<proteinExistence type="inferred from homology"/>
<evidence type="ECO:0000256" key="2">
    <source>
        <dbReference type="ARBA" id="ARBA00022857"/>
    </source>
</evidence>
<dbReference type="OrthoDB" id="37659at2759"/>
<protein>
    <recommendedName>
        <fullName evidence="6">Oxidoreductase dltE</fullName>
    </recommendedName>
</protein>
<dbReference type="Proteomes" id="UP000275385">
    <property type="component" value="Unassembled WGS sequence"/>
</dbReference>
<dbReference type="PRINTS" id="PR00081">
    <property type="entry name" value="GDHRDH"/>
</dbReference>
<evidence type="ECO:0000256" key="1">
    <source>
        <dbReference type="ARBA" id="ARBA00006484"/>
    </source>
</evidence>
<keyword evidence="2" id="KW-0521">NADP</keyword>
<dbReference type="PANTHER" id="PTHR43669">
    <property type="entry name" value="5-KETO-D-GLUCONATE 5-REDUCTASE"/>
    <property type="match status" value="1"/>
</dbReference>
<dbReference type="InterPro" id="IPR036291">
    <property type="entry name" value="NAD(P)-bd_dom_sf"/>
</dbReference>
<dbReference type="PROSITE" id="PS00061">
    <property type="entry name" value="ADH_SHORT"/>
    <property type="match status" value="1"/>
</dbReference>
<keyword evidence="3" id="KW-0560">Oxidoreductase</keyword>
<evidence type="ECO:0000256" key="3">
    <source>
        <dbReference type="ARBA" id="ARBA00023002"/>
    </source>
</evidence>
<dbReference type="Pfam" id="PF00106">
    <property type="entry name" value="adh_short"/>
    <property type="match status" value="1"/>
</dbReference>
<evidence type="ECO:0000313" key="5">
    <source>
        <dbReference type="Proteomes" id="UP000275385"/>
    </source>
</evidence>
<name>A0A420YNQ4_9PEZI</name>
<keyword evidence="5" id="KW-1185">Reference proteome</keyword>
<dbReference type="PANTHER" id="PTHR43669:SF11">
    <property type="entry name" value="SHORT-CHAIN DEHYDROGENASE_OXIDOREDUCTASE"/>
    <property type="match status" value="1"/>
</dbReference>
<dbReference type="STRING" id="177199.A0A420YNQ4"/>
<dbReference type="SUPFAM" id="SSF51735">
    <property type="entry name" value="NAD(P)-binding Rossmann-fold domains"/>
    <property type="match status" value="1"/>
</dbReference>
<dbReference type="AlphaFoldDB" id="A0A420YNQ4"/>
<dbReference type="GO" id="GO:0016491">
    <property type="term" value="F:oxidoreductase activity"/>
    <property type="evidence" value="ECO:0007669"/>
    <property type="project" value="UniProtKB-KW"/>
</dbReference>
<comment type="caution">
    <text evidence="4">The sequence shown here is derived from an EMBL/GenBank/DDBJ whole genome shotgun (WGS) entry which is preliminary data.</text>
</comment>
<dbReference type="InterPro" id="IPR020904">
    <property type="entry name" value="Sc_DH/Rdtase_CS"/>
</dbReference>
<dbReference type="Gene3D" id="3.40.50.720">
    <property type="entry name" value="NAD(P)-binding Rossmann-like Domain"/>
    <property type="match status" value="1"/>
</dbReference>
<accession>A0A420YNQ4</accession>
<reference evidence="4 5" key="1">
    <citation type="submission" date="2018-08" db="EMBL/GenBank/DDBJ databases">
        <title>Draft genome of the lignicolous fungus Coniochaeta pulveracea.</title>
        <authorList>
            <person name="Borstlap C.J."/>
            <person name="De Witt R.N."/>
            <person name="Botha A."/>
            <person name="Volschenk H."/>
        </authorList>
    </citation>
    <scope>NUCLEOTIDE SEQUENCE [LARGE SCALE GENOMIC DNA]</scope>
    <source>
        <strain evidence="4 5">CAB683</strain>
    </source>
</reference>
<dbReference type="EMBL" id="QVQW01000001">
    <property type="protein sequence ID" value="RKU49547.1"/>
    <property type="molecule type" value="Genomic_DNA"/>
</dbReference>
<evidence type="ECO:0000313" key="4">
    <source>
        <dbReference type="EMBL" id="RKU49547.1"/>
    </source>
</evidence>
<gene>
    <name evidence="4" type="ORF">DL546_009145</name>
</gene>
<sequence length="263" mass="28916">MPFPYKNVLITGATSGIGQALAERMIDAGIYVIAVGRRQDRLDAFAKKHGSDKVAVEAFDVADIQAIPEWSKKITKSYPKLDCIILNAGFQRTLDFTNPDSVDISSAESELRTNYLSPLATVTAFLPHLTSLAPRQTGIYLVSSGLALVPITRCPNYCASKAALHSLAYTLRAQLEESNVKVVEIMPPAVQTELHTQQADLVAAGEGKIGLPLDEYTDETWGLMKAEEEHEEVVVKALTERFGGVDDKRKVMFKKMAEMMNKK</sequence>
<comment type="similarity">
    <text evidence="1">Belongs to the short-chain dehydrogenases/reductases (SDR) family.</text>
</comment>
<organism evidence="4 5">
    <name type="scientific">Coniochaeta pulveracea</name>
    <dbReference type="NCBI Taxonomy" id="177199"/>
    <lineage>
        <taxon>Eukaryota</taxon>
        <taxon>Fungi</taxon>
        <taxon>Dikarya</taxon>
        <taxon>Ascomycota</taxon>
        <taxon>Pezizomycotina</taxon>
        <taxon>Sordariomycetes</taxon>
        <taxon>Sordariomycetidae</taxon>
        <taxon>Coniochaetales</taxon>
        <taxon>Coniochaetaceae</taxon>
        <taxon>Coniochaeta</taxon>
    </lineage>
</organism>
<dbReference type="InterPro" id="IPR002347">
    <property type="entry name" value="SDR_fam"/>
</dbReference>
<evidence type="ECO:0008006" key="6">
    <source>
        <dbReference type="Google" id="ProtNLM"/>
    </source>
</evidence>